<dbReference type="SUPFAM" id="SSF56112">
    <property type="entry name" value="Protein kinase-like (PK-like)"/>
    <property type="match status" value="1"/>
</dbReference>
<dbReference type="Pfam" id="PF00069">
    <property type="entry name" value="Pkinase"/>
    <property type="match status" value="1"/>
</dbReference>
<dbReference type="GO" id="GO:0005524">
    <property type="term" value="F:ATP binding"/>
    <property type="evidence" value="ECO:0007669"/>
    <property type="project" value="InterPro"/>
</dbReference>
<dbReference type="Gene3D" id="1.10.510.10">
    <property type="entry name" value="Transferase(Phosphotransferase) domain 1"/>
    <property type="match status" value="1"/>
</dbReference>
<evidence type="ECO:0000259" key="2">
    <source>
        <dbReference type="PROSITE" id="PS50011"/>
    </source>
</evidence>
<evidence type="ECO:0000313" key="3">
    <source>
        <dbReference type="EMBL" id="KAJ3515660.1"/>
    </source>
</evidence>
<dbReference type="PROSITE" id="PS50011">
    <property type="entry name" value="PROTEIN_KINASE_DOM"/>
    <property type="match status" value="1"/>
</dbReference>
<name>A0A9W8TEW0_9AGAR</name>
<protein>
    <recommendedName>
        <fullName evidence="2">Protein kinase domain-containing protein</fullName>
    </recommendedName>
</protein>
<evidence type="ECO:0000256" key="1">
    <source>
        <dbReference type="SAM" id="MobiDB-lite"/>
    </source>
</evidence>
<feature type="region of interest" description="Disordered" evidence="1">
    <location>
        <begin position="390"/>
        <end position="427"/>
    </location>
</feature>
<keyword evidence="4" id="KW-1185">Reference proteome</keyword>
<dbReference type="Gene3D" id="3.30.200.20">
    <property type="entry name" value="Phosphorylase Kinase, domain 1"/>
    <property type="match status" value="1"/>
</dbReference>
<dbReference type="Proteomes" id="UP001148786">
    <property type="component" value="Unassembled WGS sequence"/>
</dbReference>
<dbReference type="OrthoDB" id="2521594at2759"/>
<organism evidence="3 4">
    <name type="scientific">Agrocybe chaxingu</name>
    <dbReference type="NCBI Taxonomy" id="84603"/>
    <lineage>
        <taxon>Eukaryota</taxon>
        <taxon>Fungi</taxon>
        <taxon>Dikarya</taxon>
        <taxon>Basidiomycota</taxon>
        <taxon>Agaricomycotina</taxon>
        <taxon>Agaricomycetes</taxon>
        <taxon>Agaricomycetidae</taxon>
        <taxon>Agaricales</taxon>
        <taxon>Agaricineae</taxon>
        <taxon>Strophariaceae</taxon>
        <taxon>Agrocybe</taxon>
    </lineage>
</organism>
<dbReference type="InterPro" id="IPR011009">
    <property type="entry name" value="Kinase-like_dom_sf"/>
</dbReference>
<dbReference type="InterPro" id="IPR000719">
    <property type="entry name" value="Prot_kinase_dom"/>
</dbReference>
<gene>
    <name evidence="3" type="ORF">NLJ89_g1619</name>
</gene>
<comment type="caution">
    <text evidence="3">The sequence shown here is derived from an EMBL/GenBank/DDBJ whole genome shotgun (WGS) entry which is preliminary data.</text>
</comment>
<sequence>MPPSSINGYYLARPRDLKLAVADVLAYNLHPRIAEITPPPAVAEPPLTFYDRHLDSNLELKQVKIMPALTQCLSLVCEEFIPHLLAAKTPFMPERYTYPDRKVPYDLYDASSLLSRYYAYVGDIAIRYASKMCLHPQDATWQTCFGITEDPTSIRSMFYCPGLETLDYDIVSPERLPNRRSSALDVLDRQTLRRLKDLANEYPDIATWEFFSLVADDLIRSMKPTNRFQSQIPGILGFSCHPPRRIRVHSDGTVGFNAEVTNFEAQRRKLRSDIATKKSPTEVSGQHSEASLSSPTVVIPKNFKSQRYKPHYTDFLQRAWIRAVIKDTSFIIFHCGRSERIGFRHRATQTLYLSEVIDPVHCKNPAYGGLHVGLHVAIIRDALERQTLRAQNEPVQRNLRQKRRRAEDHELVSPNKKSRPNSRNEIPRTPAAVASLVSREIDIRELALISLDYGIYRSAAPSSFLRVGPSASQAASGTFKAPKRQSKYPPTNYFHATIYGEPIGHGAVGPVHKATIVITLQSGVDCQGEFLIKFAFSEEKQTKLRNEMAIYEHLARASNVEGVVAVHGLFEDVETGTLAMIMDDAGISLLKRELERRGHPGPVRTTRKERDAFMRALNSIHKAGVLHNDIRPHNLVARPDGRVSIIDFDQADTEYESEDLEDELSTLDDVLRGARSG</sequence>
<dbReference type="EMBL" id="JANKHO010000086">
    <property type="protein sequence ID" value="KAJ3515660.1"/>
    <property type="molecule type" value="Genomic_DNA"/>
</dbReference>
<evidence type="ECO:0000313" key="4">
    <source>
        <dbReference type="Proteomes" id="UP001148786"/>
    </source>
</evidence>
<proteinExistence type="predicted"/>
<feature type="domain" description="Protein kinase" evidence="2">
    <location>
        <begin position="497"/>
        <end position="677"/>
    </location>
</feature>
<dbReference type="GO" id="GO:0004672">
    <property type="term" value="F:protein kinase activity"/>
    <property type="evidence" value="ECO:0007669"/>
    <property type="project" value="InterPro"/>
</dbReference>
<accession>A0A9W8TEW0</accession>
<reference evidence="3" key="1">
    <citation type="submission" date="2022-07" db="EMBL/GenBank/DDBJ databases">
        <title>Genome Sequence of Agrocybe chaxingu.</title>
        <authorList>
            <person name="Buettner E."/>
        </authorList>
    </citation>
    <scope>NUCLEOTIDE SEQUENCE</scope>
    <source>
        <strain evidence="3">MP-N11</strain>
    </source>
</reference>
<dbReference type="AlphaFoldDB" id="A0A9W8TEW0"/>